<evidence type="ECO:0000313" key="8">
    <source>
        <dbReference type="EMBL" id="SNX27894.1"/>
    </source>
</evidence>
<dbReference type="GO" id="GO:0004521">
    <property type="term" value="F:RNA endonuclease activity"/>
    <property type="evidence" value="ECO:0007669"/>
    <property type="project" value="UniProtKB-UniRule"/>
</dbReference>
<comment type="similarity">
    <text evidence="1 7">Belongs to the endoribonuclease YbeY family.</text>
</comment>
<dbReference type="InterPro" id="IPR002036">
    <property type="entry name" value="YbeY"/>
</dbReference>
<name>A0A240DYZ3_9BURK</name>
<evidence type="ECO:0000256" key="5">
    <source>
        <dbReference type="ARBA" id="ARBA00022801"/>
    </source>
</evidence>
<keyword evidence="4 7" id="KW-0255">Endonuclease</keyword>
<accession>A0A240DYZ3</accession>
<evidence type="ECO:0000256" key="7">
    <source>
        <dbReference type="HAMAP-Rule" id="MF_00009"/>
    </source>
</evidence>
<dbReference type="Pfam" id="PF02130">
    <property type="entry name" value="YbeY"/>
    <property type="match status" value="1"/>
</dbReference>
<feature type="binding site" evidence="7">
    <location>
        <position position="127"/>
    </location>
    <ligand>
        <name>Zn(2+)</name>
        <dbReference type="ChEBI" id="CHEBI:29105"/>
        <note>catalytic</note>
    </ligand>
</feature>
<organism evidence="8 9">
    <name type="scientific">Polynucleobacter meluiroseus</name>
    <dbReference type="NCBI Taxonomy" id="1938814"/>
    <lineage>
        <taxon>Bacteria</taxon>
        <taxon>Pseudomonadati</taxon>
        <taxon>Pseudomonadota</taxon>
        <taxon>Betaproteobacteria</taxon>
        <taxon>Burkholderiales</taxon>
        <taxon>Burkholderiaceae</taxon>
        <taxon>Polynucleobacter</taxon>
    </lineage>
</organism>
<dbReference type="PANTHER" id="PTHR46986">
    <property type="entry name" value="ENDORIBONUCLEASE YBEY, CHLOROPLASTIC"/>
    <property type="match status" value="1"/>
</dbReference>
<dbReference type="NCBIfam" id="TIGR00043">
    <property type="entry name" value="rRNA maturation RNase YbeY"/>
    <property type="match status" value="1"/>
</dbReference>
<sequence length="162" mass="18133">MPMPKSLNPTAPPKLQIELQFASVAVEKSLSTITSPALIKKWVKEVTKQSGLLTLRFVNPAEAKRLNMGFRQKDKATNVLTFSYELSKKIVVADIIFCLPVVLKEAREQGKTVKAHLAHLIVHGCLHAQGLDHERSEDAVKMEKREIAILKALGFDDPYQDF</sequence>
<keyword evidence="2 7" id="KW-0540">Nuclease</keyword>
<evidence type="ECO:0000313" key="9">
    <source>
        <dbReference type="Proteomes" id="UP000218069"/>
    </source>
</evidence>
<feature type="binding site" evidence="7">
    <location>
        <position position="123"/>
    </location>
    <ligand>
        <name>Zn(2+)</name>
        <dbReference type="ChEBI" id="CHEBI:29105"/>
        <note>catalytic</note>
    </ligand>
</feature>
<evidence type="ECO:0000256" key="6">
    <source>
        <dbReference type="ARBA" id="ARBA00022833"/>
    </source>
</evidence>
<dbReference type="OrthoDB" id="9807740at2"/>
<evidence type="ECO:0000256" key="4">
    <source>
        <dbReference type="ARBA" id="ARBA00022759"/>
    </source>
</evidence>
<dbReference type="GO" id="GO:0008270">
    <property type="term" value="F:zinc ion binding"/>
    <property type="evidence" value="ECO:0007669"/>
    <property type="project" value="UniProtKB-UniRule"/>
</dbReference>
<keyword evidence="7" id="KW-0698">rRNA processing</keyword>
<reference evidence="9" key="1">
    <citation type="submission" date="2017-08" db="EMBL/GenBank/DDBJ databases">
        <authorList>
            <person name="Varghese N."/>
            <person name="Submissions S."/>
        </authorList>
    </citation>
    <scope>NUCLEOTIDE SEQUENCE [LARGE SCALE GENOMIC DNA]</scope>
    <source>
        <strain evidence="9">AP-Melu-1000-B4</strain>
    </source>
</reference>
<evidence type="ECO:0000256" key="1">
    <source>
        <dbReference type="ARBA" id="ARBA00010875"/>
    </source>
</evidence>
<dbReference type="GO" id="GO:0005737">
    <property type="term" value="C:cytoplasm"/>
    <property type="evidence" value="ECO:0007669"/>
    <property type="project" value="UniProtKB-SubCell"/>
</dbReference>
<keyword evidence="5 7" id="KW-0378">Hydrolase</keyword>
<keyword evidence="7" id="KW-0963">Cytoplasm</keyword>
<keyword evidence="6 7" id="KW-0862">Zinc</keyword>
<dbReference type="GO" id="GO:0004222">
    <property type="term" value="F:metalloendopeptidase activity"/>
    <property type="evidence" value="ECO:0007669"/>
    <property type="project" value="InterPro"/>
</dbReference>
<keyword evidence="7" id="KW-0690">Ribosome biogenesis</keyword>
<comment type="subcellular location">
    <subcellularLocation>
        <location evidence="7">Cytoplasm</location>
    </subcellularLocation>
</comment>
<protein>
    <recommendedName>
        <fullName evidence="7">Endoribonuclease YbeY</fullName>
        <ecNumber evidence="7">3.1.-.-</ecNumber>
    </recommendedName>
</protein>
<dbReference type="EC" id="3.1.-.-" evidence="7"/>
<evidence type="ECO:0000256" key="2">
    <source>
        <dbReference type="ARBA" id="ARBA00022722"/>
    </source>
</evidence>
<dbReference type="Proteomes" id="UP000218069">
    <property type="component" value="Unassembled WGS sequence"/>
</dbReference>
<keyword evidence="3 7" id="KW-0479">Metal-binding</keyword>
<dbReference type="PANTHER" id="PTHR46986:SF1">
    <property type="entry name" value="ENDORIBONUCLEASE YBEY, CHLOROPLASTIC"/>
    <property type="match status" value="1"/>
</dbReference>
<evidence type="ECO:0000256" key="3">
    <source>
        <dbReference type="ARBA" id="ARBA00022723"/>
    </source>
</evidence>
<comment type="function">
    <text evidence="7">Single strand-specific metallo-endoribonuclease involved in late-stage 70S ribosome quality control and in maturation of the 3' terminus of the 16S rRNA.</text>
</comment>
<dbReference type="GO" id="GO:0006364">
    <property type="term" value="P:rRNA processing"/>
    <property type="evidence" value="ECO:0007669"/>
    <property type="project" value="UniProtKB-UniRule"/>
</dbReference>
<gene>
    <name evidence="7" type="primary">ybeY</name>
    <name evidence="8" type="ORF">SAMN06295945_0212</name>
</gene>
<dbReference type="EMBL" id="OANS01000001">
    <property type="protein sequence ID" value="SNX27894.1"/>
    <property type="molecule type" value="Genomic_DNA"/>
</dbReference>
<dbReference type="HAMAP" id="MF_00009">
    <property type="entry name" value="Endoribonucl_YbeY"/>
    <property type="match status" value="1"/>
</dbReference>
<dbReference type="AlphaFoldDB" id="A0A240DYZ3"/>
<comment type="cofactor">
    <cofactor evidence="7">
        <name>Zn(2+)</name>
        <dbReference type="ChEBI" id="CHEBI:29105"/>
    </cofactor>
    <text evidence="7">Binds 1 zinc ion.</text>
</comment>
<keyword evidence="9" id="KW-1185">Reference proteome</keyword>
<dbReference type="SUPFAM" id="SSF55486">
    <property type="entry name" value="Metalloproteases ('zincins'), catalytic domain"/>
    <property type="match status" value="1"/>
</dbReference>
<feature type="binding site" evidence="7">
    <location>
        <position position="133"/>
    </location>
    <ligand>
        <name>Zn(2+)</name>
        <dbReference type="ChEBI" id="CHEBI:29105"/>
        <note>catalytic</note>
    </ligand>
</feature>
<dbReference type="InterPro" id="IPR023091">
    <property type="entry name" value="MetalPrtase_cat_dom_sf_prd"/>
</dbReference>
<proteinExistence type="inferred from homology"/>
<dbReference type="Gene3D" id="3.40.390.30">
    <property type="entry name" value="Metalloproteases ('zincins'), catalytic domain"/>
    <property type="match status" value="1"/>
</dbReference>